<evidence type="ECO:0000313" key="4">
    <source>
        <dbReference type="Proteomes" id="UP001205890"/>
    </source>
</evidence>
<feature type="compositionally biased region" description="Basic and acidic residues" evidence="1">
    <location>
        <begin position="141"/>
        <end position="233"/>
    </location>
</feature>
<dbReference type="RefSeq" id="WP_254743775.1">
    <property type="nucleotide sequence ID" value="NZ_JANCLU010000014.1"/>
</dbReference>
<feature type="chain" id="PRO_5046781061" evidence="2">
    <location>
        <begin position="33"/>
        <end position="395"/>
    </location>
</feature>
<reference evidence="3 4" key="1">
    <citation type="submission" date="2022-07" db="EMBL/GenBank/DDBJ databases">
        <authorList>
            <person name="Li W.-J."/>
            <person name="Deng Q.-Q."/>
        </authorList>
    </citation>
    <scope>NUCLEOTIDE SEQUENCE [LARGE SCALE GENOMIC DNA]</scope>
    <source>
        <strain evidence="3 4">SYSU M60028</strain>
    </source>
</reference>
<feature type="compositionally biased region" description="Low complexity" evidence="1">
    <location>
        <begin position="128"/>
        <end position="140"/>
    </location>
</feature>
<organism evidence="3 4">
    <name type="scientific">Alsobacter ponti</name>
    <dbReference type="NCBI Taxonomy" id="2962936"/>
    <lineage>
        <taxon>Bacteria</taxon>
        <taxon>Pseudomonadati</taxon>
        <taxon>Pseudomonadota</taxon>
        <taxon>Alphaproteobacteria</taxon>
        <taxon>Hyphomicrobiales</taxon>
        <taxon>Alsobacteraceae</taxon>
        <taxon>Alsobacter</taxon>
    </lineage>
</organism>
<evidence type="ECO:0000256" key="1">
    <source>
        <dbReference type="SAM" id="MobiDB-lite"/>
    </source>
</evidence>
<feature type="compositionally biased region" description="Basic and acidic residues" evidence="1">
    <location>
        <begin position="102"/>
        <end position="127"/>
    </location>
</feature>
<keyword evidence="2" id="KW-0732">Signal</keyword>
<dbReference type="NCBIfam" id="TIGR02794">
    <property type="entry name" value="tolA_full"/>
    <property type="match status" value="1"/>
</dbReference>
<protein>
    <submittedName>
        <fullName evidence="3">Cell envelope integrity protein TolA</fullName>
    </submittedName>
</protein>
<feature type="signal peptide" evidence="2">
    <location>
        <begin position="1"/>
        <end position="32"/>
    </location>
</feature>
<evidence type="ECO:0000313" key="3">
    <source>
        <dbReference type="EMBL" id="MCP8939809.1"/>
    </source>
</evidence>
<sequence>MKFDRSQPGFLVSGVAHFALLAATLVAFSSTAKFEDAQESLAVEIVTADELNQITKGERDAKTPKPDPKPRVDKVADVQETKPNSQDAKRDVPTEAAAEPLPPERPRDLTAEADAKAEAEAKAEADAKAQAAAAAAAKAAEAAKARAEAKAKADAEAKAAEDKAEAEALAKAEAEARAREAKAKADAKAKAEAEAKALAEAKAREAKAKADAEAKAKAEAEAKAKAEEARKLAAEPPKPKAPPKPDAKFDPSQIEKLLTSKEKPQQAPSTGREVNRTASIGTPNATGLKLNPSQKGRLGEYIKDRMRECWNVPAGAAGTPNLKPRLHIEIGRDGAVVGVPTILNASSDPMFMTVAESAVRAVRRCSPFNLPRDLATPETYEDWREWNITFEPEGA</sequence>
<feature type="compositionally biased region" description="Polar residues" evidence="1">
    <location>
        <begin position="276"/>
        <end position="285"/>
    </location>
</feature>
<comment type="caution">
    <text evidence="3">The sequence shown here is derived from an EMBL/GenBank/DDBJ whole genome shotgun (WGS) entry which is preliminary data.</text>
</comment>
<feature type="region of interest" description="Disordered" evidence="1">
    <location>
        <begin position="54"/>
        <end position="294"/>
    </location>
</feature>
<dbReference type="InterPro" id="IPR014161">
    <property type="entry name" value="Tol-Pal_TolA"/>
</dbReference>
<gene>
    <name evidence="3" type="primary">tolA</name>
    <name evidence="3" type="ORF">NK718_14870</name>
</gene>
<feature type="compositionally biased region" description="Basic and acidic residues" evidence="1">
    <location>
        <begin position="56"/>
        <end position="80"/>
    </location>
</feature>
<accession>A0ABT1LE94</accession>
<dbReference type="EMBL" id="JANCLU010000014">
    <property type="protein sequence ID" value="MCP8939809.1"/>
    <property type="molecule type" value="Genomic_DNA"/>
</dbReference>
<name>A0ABT1LE94_9HYPH</name>
<keyword evidence="4" id="KW-1185">Reference proteome</keyword>
<dbReference type="Gene3D" id="3.30.1150.10">
    <property type="match status" value="1"/>
</dbReference>
<dbReference type="Proteomes" id="UP001205890">
    <property type="component" value="Unassembled WGS sequence"/>
</dbReference>
<evidence type="ECO:0000256" key="2">
    <source>
        <dbReference type="SAM" id="SignalP"/>
    </source>
</evidence>
<proteinExistence type="predicted"/>
<dbReference type="SUPFAM" id="SSF74653">
    <property type="entry name" value="TolA/TonB C-terminal domain"/>
    <property type="match status" value="1"/>
</dbReference>